<dbReference type="InterPro" id="IPR001433">
    <property type="entry name" value="OxRdtase_FAD/NAD-bd"/>
</dbReference>
<dbReference type="PROSITE" id="PS51379">
    <property type="entry name" value="4FE4S_FER_2"/>
    <property type="match status" value="2"/>
</dbReference>
<keyword evidence="7" id="KW-1185">Reference proteome</keyword>
<dbReference type="GO" id="GO:0051536">
    <property type="term" value="F:iron-sulfur cluster binding"/>
    <property type="evidence" value="ECO:0007669"/>
    <property type="project" value="UniProtKB-KW"/>
</dbReference>
<dbReference type="PANTHER" id="PTHR40447:SF1">
    <property type="entry name" value="ANAEROBIC SULFITE REDUCTASE SUBUNIT A"/>
    <property type="match status" value="1"/>
</dbReference>
<feature type="domain" description="4Fe-4S ferredoxin-type" evidence="4">
    <location>
        <begin position="223"/>
        <end position="255"/>
    </location>
</feature>
<dbReference type="SUPFAM" id="SSF63380">
    <property type="entry name" value="Riboflavin synthase domain-like"/>
    <property type="match status" value="1"/>
</dbReference>
<dbReference type="InterPro" id="IPR017938">
    <property type="entry name" value="Riboflavin_synthase-like_b-brl"/>
</dbReference>
<dbReference type="Gene3D" id="2.40.30.10">
    <property type="entry name" value="Translation factors"/>
    <property type="match status" value="1"/>
</dbReference>
<dbReference type="InterPro" id="IPR017900">
    <property type="entry name" value="4Fe4S_Fe_S_CS"/>
</dbReference>
<dbReference type="InterPro" id="IPR008333">
    <property type="entry name" value="Cbr1-like_FAD-bd_dom"/>
</dbReference>
<feature type="domain" description="FAD-binding FR-type" evidence="5">
    <location>
        <begin position="397"/>
        <end position="496"/>
    </location>
</feature>
<proteinExistence type="predicted"/>
<dbReference type="Pfam" id="PF00175">
    <property type="entry name" value="NAD_binding_1"/>
    <property type="match status" value="1"/>
</dbReference>
<gene>
    <name evidence="6" type="ORF">KDK92_03925</name>
</gene>
<dbReference type="PROSITE" id="PS00198">
    <property type="entry name" value="4FE4S_FER_1"/>
    <property type="match status" value="1"/>
</dbReference>
<dbReference type="InterPro" id="IPR019480">
    <property type="entry name" value="Dihydroorotate_DH_Fe-S-bd"/>
</dbReference>
<dbReference type="Proteomes" id="UP001056429">
    <property type="component" value="Unassembled WGS sequence"/>
</dbReference>
<dbReference type="SUPFAM" id="SSF52343">
    <property type="entry name" value="Ferredoxin reductase-like, C-terminal NADP-linked domain"/>
    <property type="match status" value="1"/>
</dbReference>
<dbReference type="CDD" id="cd06221">
    <property type="entry name" value="sulfite_reductase_like"/>
    <property type="match status" value="1"/>
</dbReference>
<dbReference type="EMBL" id="JAGSOJ010000001">
    <property type="protein sequence ID" value="MCM1988878.1"/>
    <property type="molecule type" value="Genomic_DNA"/>
</dbReference>
<keyword evidence="3" id="KW-0411">Iron-sulfur</keyword>
<comment type="caution">
    <text evidence="6">The sequence shown here is derived from an EMBL/GenBank/DDBJ whole genome shotgun (WGS) entry which is preliminary data.</text>
</comment>
<dbReference type="InterPro" id="IPR017896">
    <property type="entry name" value="4Fe4S_Fe-S-bd"/>
</dbReference>
<evidence type="ECO:0000256" key="2">
    <source>
        <dbReference type="ARBA" id="ARBA00023004"/>
    </source>
</evidence>
<dbReference type="InterPro" id="IPR039261">
    <property type="entry name" value="FNR_nucleotide-bd"/>
</dbReference>
<dbReference type="PANTHER" id="PTHR40447">
    <property type="entry name" value="ANAEROBIC SULFITE REDUCTASE SUBUNIT A"/>
    <property type="match status" value="1"/>
</dbReference>
<keyword evidence="2" id="KW-0408">Iron</keyword>
<evidence type="ECO:0000259" key="5">
    <source>
        <dbReference type="PROSITE" id="PS51384"/>
    </source>
</evidence>
<dbReference type="InterPro" id="IPR017927">
    <property type="entry name" value="FAD-bd_FR_type"/>
</dbReference>
<evidence type="ECO:0000313" key="7">
    <source>
        <dbReference type="Proteomes" id="UP001056429"/>
    </source>
</evidence>
<sequence length="666" mass="75149">MIKLKKSNLQDLLKKWAAHFKVLAPSIENDEIMMMPYDENTFTMDYLNSPVSIKEFFYEQREVLFKWEQNENQLKTFDPDYSKLDNKLLFGVRACDAYGIAYMDRFFTKEFVDNNYVQRRAKTFVVAVNCTEPGENCFCSSMGAGPFAEKGYDIALTPLKDEYIVEVGTEKGEKLISLGKEFLTEVNSSISEDKKGLLKDVEGKFVKDFNISNMLELLDENFDNPIWEQLAKGCINCTGCTTVCPTCTCFNVVEENDKCSGSCDSCSTHSSGTRVRFWDSCQSESFTRNAGEHNPRNNASRIKYRIYDKLKYIEQKFGMKGCTGCGRCIQTCPACIDFVNVINKFADEYVLNEKETSLGECAATDLKDKNHNCTCGENINEFENMIIEKQNIPENIYMPQVAVIKEVIEETWNIKRFVVEYEDKSLHEKFKFHGQFFEITVFGVGEIAISIPFSDSQKTHFDFCIKKAGKVTSAIHEMKAGDKIGLRGPFGEGFPFEKAKGRDVLVIGSGVGVAPVRTLLARALEHKEECGRIVMIASAGSYDGLVYKDDLKEWGKMDGVDVLYALARPTDEVDAHVGYINDLFADLGLDWKNTTAIVCASPRRIKLVAKDLMDLGMNGNDILTSLETHMRCGVGKCGHCKVGEKYMCIDGPVFSYEDMIKLPPEF</sequence>
<dbReference type="Pfam" id="PF10418">
    <property type="entry name" value="DHODB_Fe-S_bind"/>
    <property type="match status" value="1"/>
</dbReference>
<dbReference type="PROSITE" id="PS51384">
    <property type="entry name" value="FAD_FR"/>
    <property type="match status" value="1"/>
</dbReference>
<evidence type="ECO:0000259" key="4">
    <source>
        <dbReference type="PROSITE" id="PS51379"/>
    </source>
</evidence>
<reference evidence="6" key="1">
    <citation type="journal article" date="2021" name="mSystems">
        <title>Bacteria and Archaea Synergistically Convert Glycine Betaine to Biogenic Methane in the Formosa Cold Seep of the South China Sea.</title>
        <authorList>
            <person name="Li L."/>
            <person name="Zhang W."/>
            <person name="Zhang S."/>
            <person name="Song L."/>
            <person name="Sun Q."/>
            <person name="Zhang H."/>
            <person name="Xiang H."/>
            <person name="Dong X."/>
        </authorList>
    </citation>
    <scope>NUCLEOTIDE SEQUENCE</scope>
    <source>
        <strain evidence="6">ZWT</strain>
    </source>
</reference>
<organism evidence="6 7">
    <name type="scientific">Oceanirhabdus seepicola</name>
    <dbReference type="NCBI Taxonomy" id="2828781"/>
    <lineage>
        <taxon>Bacteria</taxon>
        <taxon>Bacillati</taxon>
        <taxon>Bacillota</taxon>
        <taxon>Clostridia</taxon>
        <taxon>Eubacteriales</taxon>
        <taxon>Clostridiaceae</taxon>
        <taxon>Oceanirhabdus</taxon>
    </lineage>
</organism>
<reference evidence="6" key="2">
    <citation type="submission" date="2021-04" db="EMBL/GenBank/DDBJ databases">
        <authorList>
            <person name="Dong X."/>
        </authorList>
    </citation>
    <scope>NUCLEOTIDE SEQUENCE</scope>
    <source>
        <strain evidence="6">ZWT</strain>
    </source>
</reference>
<evidence type="ECO:0000313" key="6">
    <source>
        <dbReference type="EMBL" id="MCM1988878.1"/>
    </source>
</evidence>
<dbReference type="GO" id="GO:0016491">
    <property type="term" value="F:oxidoreductase activity"/>
    <property type="evidence" value="ECO:0007669"/>
    <property type="project" value="InterPro"/>
</dbReference>
<dbReference type="Pfam" id="PF17179">
    <property type="entry name" value="Fer4_22"/>
    <property type="match status" value="1"/>
</dbReference>
<dbReference type="GO" id="GO:0046872">
    <property type="term" value="F:metal ion binding"/>
    <property type="evidence" value="ECO:0007669"/>
    <property type="project" value="UniProtKB-KW"/>
</dbReference>
<dbReference type="Pfam" id="PF00970">
    <property type="entry name" value="FAD_binding_6"/>
    <property type="match status" value="1"/>
</dbReference>
<evidence type="ECO:0000256" key="1">
    <source>
        <dbReference type="ARBA" id="ARBA00022723"/>
    </source>
</evidence>
<dbReference type="SUPFAM" id="SSF46548">
    <property type="entry name" value="alpha-helical ferredoxin"/>
    <property type="match status" value="1"/>
</dbReference>
<dbReference type="AlphaFoldDB" id="A0A9J6NY15"/>
<accession>A0A9J6NY15</accession>
<dbReference type="Gene3D" id="3.40.50.80">
    <property type="entry name" value="Nucleotide-binding domain of ferredoxin-NADP reductase (FNR) module"/>
    <property type="match status" value="1"/>
</dbReference>
<dbReference type="RefSeq" id="WP_250857742.1">
    <property type="nucleotide sequence ID" value="NZ_JAGSOJ010000001.1"/>
</dbReference>
<evidence type="ECO:0000256" key="3">
    <source>
        <dbReference type="ARBA" id="ARBA00023014"/>
    </source>
</evidence>
<keyword evidence="1" id="KW-0479">Metal-binding</keyword>
<protein>
    <submittedName>
        <fullName evidence="6">4Fe-4S dicluster domain-containing protein</fullName>
    </submittedName>
</protein>
<feature type="domain" description="4Fe-4S ferredoxin-type" evidence="4">
    <location>
        <begin position="311"/>
        <end position="341"/>
    </location>
</feature>
<name>A0A9J6NY15_9CLOT</name>